<protein>
    <submittedName>
        <fullName evidence="2">Uncharacterized protein</fullName>
    </submittedName>
</protein>
<evidence type="ECO:0000313" key="2">
    <source>
        <dbReference type="EMBL" id="MDR4126034.1"/>
    </source>
</evidence>
<comment type="caution">
    <text evidence="2">The sequence shown here is derived from an EMBL/GenBank/DDBJ whole genome shotgun (WGS) entry which is preliminary data.</text>
</comment>
<keyword evidence="1" id="KW-0812">Transmembrane</keyword>
<accession>A0ABU1D6G9</accession>
<keyword evidence="1" id="KW-1133">Transmembrane helix</keyword>
<sequence length="55" mass="5979">MHSSRSDPLMPSRRGRVARAAGLVALALVMGLAFLGYASPEMKLQWENLMALCGF</sequence>
<dbReference type="Proteomes" id="UP001232156">
    <property type="component" value="Unassembled WGS sequence"/>
</dbReference>
<gene>
    <name evidence="2" type="ORF">Q8947_08570</name>
</gene>
<evidence type="ECO:0000256" key="1">
    <source>
        <dbReference type="SAM" id="Phobius"/>
    </source>
</evidence>
<dbReference type="RefSeq" id="WP_165279623.1">
    <property type="nucleotide sequence ID" value="NZ_JAUZQE010000016.1"/>
</dbReference>
<dbReference type="EMBL" id="JAUZQE010000016">
    <property type="protein sequence ID" value="MDR4126034.1"/>
    <property type="molecule type" value="Genomic_DNA"/>
</dbReference>
<proteinExistence type="predicted"/>
<name>A0ABU1D6G9_9BURK</name>
<evidence type="ECO:0000313" key="3">
    <source>
        <dbReference type="Proteomes" id="UP001232156"/>
    </source>
</evidence>
<feature type="transmembrane region" description="Helical" evidence="1">
    <location>
        <begin position="20"/>
        <end position="39"/>
    </location>
</feature>
<reference evidence="2 3" key="1">
    <citation type="submission" date="2023-08" db="EMBL/GenBank/DDBJ databases">
        <title>Alcaligenaceae gen. nov., a novel taxon isolated from the sludge of Yixing Pesticide Factory.</title>
        <authorList>
            <person name="Ruan L."/>
        </authorList>
    </citation>
    <scope>NUCLEOTIDE SEQUENCE [LARGE SCALE GENOMIC DNA]</scope>
    <source>
        <strain evidence="2 3">LG-2</strain>
    </source>
</reference>
<keyword evidence="3" id="KW-1185">Reference proteome</keyword>
<keyword evidence="1" id="KW-0472">Membrane</keyword>
<organism evidence="2 3">
    <name type="scientific">Yanghanlia caeni</name>
    <dbReference type="NCBI Taxonomy" id="3064283"/>
    <lineage>
        <taxon>Bacteria</taxon>
        <taxon>Pseudomonadati</taxon>
        <taxon>Pseudomonadota</taxon>
        <taxon>Betaproteobacteria</taxon>
        <taxon>Burkholderiales</taxon>
        <taxon>Alcaligenaceae</taxon>
        <taxon>Yanghanlia</taxon>
    </lineage>
</organism>